<reference evidence="2 3" key="1">
    <citation type="journal article" date="2019" name="Nat. Ecol. Evol.">
        <title>Megaphylogeny resolves global patterns of mushroom evolution.</title>
        <authorList>
            <person name="Varga T."/>
            <person name="Krizsan K."/>
            <person name="Foldi C."/>
            <person name="Dima B."/>
            <person name="Sanchez-Garcia M."/>
            <person name="Sanchez-Ramirez S."/>
            <person name="Szollosi G.J."/>
            <person name="Szarkandi J.G."/>
            <person name="Papp V."/>
            <person name="Albert L."/>
            <person name="Andreopoulos W."/>
            <person name="Angelini C."/>
            <person name="Antonin V."/>
            <person name="Barry K.W."/>
            <person name="Bougher N.L."/>
            <person name="Buchanan P."/>
            <person name="Buyck B."/>
            <person name="Bense V."/>
            <person name="Catcheside P."/>
            <person name="Chovatia M."/>
            <person name="Cooper J."/>
            <person name="Damon W."/>
            <person name="Desjardin D."/>
            <person name="Finy P."/>
            <person name="Geml J."/>
            <person name="Haridas S."/>
            <person name="Hughes K."/>
            <person name="Justo A."/>
            <person name="Karasinski D."/>
            <person name="Kautmanova I."/>
            <person name="Kiss B."/>
            <person name="Kocsube S."/>
            <person name="Kotiranta H."/>
            <person name="LaButti K.M."/>
            <person name="Lechner B.E."/>
            <person name="Liimatainen K."/>
            <person name="Lipzen A."/>
            <person name="Lukacs Z."/>
            <person name="Mihaltcheva S."/>
            <person name="Morgado L.N."/>
            <person name="Niskanen T."/>
            <person name="Noordeloos M.E."/>
            <person name="Ohm R.A."/>
            <person name="Ortiz-Santana B."/>
            <person name="Ovrebo C."/>
            <person name="Racz N."/>
            <person name="Riley R."/>
            <person name="Savchenko A."/>
            <person name="Shiryaev A."/>
            <person name="Soop K."/>
            <person name="Spirin V."/>
            <person name="Szebenyi C."/>
            <person name="Tomsovsky M."/>
            <person name="Tulloss R.E."/>
            <person name="Uehling J."/>
            <person name="Grigoriev I.V."/>
            <person name="Vagvolgyi C."/>
            <person name="Papp T."/>
            <person name="Martin F.M."/>
            <person name="Miettinen O."/>
            <person name="Hibbett D.S."/>
            <person name="Nagy L.G."/>
        </authorList>
    </citation>
    <scope>NUCLEOTIDE SEQUENCE [LARGE SCALE GENOMIC DNA]</scope>
    <source>
        <strain evidence="2 3">FP101781</strain>
    </source>
</reference>
<comment type="caution">
    <text evidence="2">The sequence shown here is derived from an EMBL/GenBank/DDBJ whole genome shotgun (WGS) entry which is preliminary data.</text>
</comment>
<feature type="region of interest" description="Disordered" evidence="1">
    <location>
        <begin position="12"/>
        <end position="32"/>
    </location>
</feature>
<proteinExistence type="predicted"/>
<evidence type="ECO:0000313" key="2">
    <source>
        <dbReference type="EMBL" id="TEB20457.1"/>
    </source>
</evidence>
<evidence type="ECO:0000313" key="3">
    <source>
        <dbReference type="Proteomes" id="UP000298030"/>
    </source>
</evidence>
<gene>
    <name evidence="2" type="ORF">FA13DRAFT_1742931</name>
</gene>
<organism evidence="2 3">
    <name type="scientific">Coprinellus micaceus</name>
    <name type="common">Glistening ink-cap mushroom</name>
    <name type="synonym">Coprinus micaceus</name>
    <dbReference type="NCBI Taxonomy" id="71717"/>
    <lineage>
        <taxon>Eukaryota</taxon>
        <taxon>Fungi</taxon>
        <taxon>Dikarya</taxon>
        <taxon>Basidiomycota</taxon>
        <taxon>Agaricomycotina</taxon>
        <taxon>Agaricomycetes</taxon>
        <taxon>Agaricomycetidae</taxon>
        <taxon>Agaricales</taxon>
        <taxon>Agaricineae</taxon>
        <taxon>Psathyrellaceae</taxon>
        <taxon>Coprinellus</taxon>
    </lineage>
</organism>
<evidence type="ECO:0000256" key="1">
    <source>
        <dbReference type="SAM" id="MobiDB-lite"/>
    </source>
</evidence>
<dbReference type="AlphaFoldDB" id="A0A4Y7SH34"/>
<keyword evidence="3" id="KW-1185">Reference proteome</keyword>
<accession>A0A4Y7SH34</accession>
<dbReference type="Proteomes" id="UP000298030">
    <property type="component" value="Unassembled WGS sequence"/>
</dbReference>
<protein>
    <submittedName>
        <fullName evidence="2">Uncharacterized protein</fullName>
    </submittedName>
</protein>
<name>A0A4Y7SH34_COPMI</name>
<sequence length="260" mass="28617">MMFFSRLFSLRPSGGSGSTGTADSKKSGTKGIPAQHSVERSALGHSKFEVPIQILVDYRASYSPSACSRRTDTDARSPWARGAFPAGLTYPDDLYGNAVLSLDYSPMSSPSPVSVYSHCEADDEFSFSGSHPSESGSEFDFDPSGYEYMSTGRFSESSYDSDSDSSFANPCTVTIPANVTIDDIERRLQDVQIRLLRSCQDQSERDKLFRYVVLGIYGKDCDHDGPDEELMSEAEDADGVAWVIHAPKPTHVVGFEYEWD</sequence>
<dbReference type="EMBL" id="QPFP01000139">
    <property type="protein sequence ID" value="TEB20457.1"/>
    <property type="molecule type" value="Genomic_DNA"/>
</dbReference>